<dbReference type="NCBIfam" id="NF009789">
    <property type="entry name" value="PRK13281.1"/>
    <property type="match status" value="1"/>
</dbReference>
<accession>A0A368VC80</accession>
<name>A0A368VC80_MARNT</name>
<dbReference type="SUPFAM" id="SSF55909">
    <property type="entry name" value="Pentein"/>
    <property type="match status" value="1"/>
</dbReference>
<feature type="binding site" evidence="3">
    <location>
        <position position="364"/>
    </location>
    <ligand>
        <name>substrate</name>
    </ligand>
</feature>
<dbReference type="GO" id="GO:0019544">
    <property type="term" value="P:L-arginine catabolic process to L-glutamate"/>
    <property type="evidence" value="ECO:0007669"/>
    <property type="project" value="UniProtKB-UniRule"/>
</dbReference>
<dbReference type="HAMAP" id="MF_01172">
    <property type="entry name" value="AstB"/>
    <property type="match status" value="1"/>
</dbReference>
<dbReference type="EC" id="3.5.3.23" evidence="3 4"/>
<dbReference type="Gene3D" id="3.75.10.20">
    <property type="entry name" value="Succinylarginine dihydrolase"/>
    <property type="match status" value="1"/>
</dbReference>
<dbReference type="AlphaFoldDB" id="A0A368VC80"/>
<dbReference type="GO" id="GO:0009015">
    <property type="term" value="F:N-succinylarginine dihydrolase activity"/>
    <property type="evidence" value="ECO:0007669"/>
    <property type="project" value="UniProtKB-UniRule"/>
</dbReference>
<feature type="active site" description="Nucleophile" evidence="3">
    <location>
        <position position="370"/>
    </location>
</feature>
<keyword evidence="1 3" id="KW-0056">Arginine metabolism</keyword>
<evidence type="ECO:0000313" key="5">
    <source>
        <dbReference type="EMBL" id="RBP76361.1"/>
    </source>
</evidence>
<reference evidence="6 7" key="1">
    <citation type="submission" date="2018-07" db="EMBL/GenBank/DDBJ databases">
        <title>Freshwater and sediment microbial communities from various areas in North America, analyzing microbe dynamics in response to fracking.</title>
        <authorList>
            <person name="Lamendella R."/>
        </authorList>
    </citation>
    <scope>NUCLEOTIDE SEQUENCE [LARGE SCALE GENOMIC DNA]</scope>
    <source>
        <strain evidence="6 7">114E</strain>
        <strain evidence="5 8">114E_o</strain>
    </source>
</reference>
<comment type="similarity">
    <text evidence="3">Belongs to the succinylarginine dihydrolase family.</text>
</comment>
<feature type="binding site" evidence="3">
    <location>
        <begin position="139"/>
        <end position="140"/>
    </location>
    <ligand>
        <name>substrate</name>
    </ligand>
</feature>
<evidence type="ECO:0000256" key="4">
    <source>
        <dbReference type="NCBIfam" id="TIGR03241"/>
    </source>
</evidence>
<dbReference type="InterPro" id="IPR007079">
    <property type="entry name" value="SuccinylArg_d-Hdrlase_AstB"/>
</dbReference>
<evidence type="ECO:0000256" key="1">
    <source>
        <dbReference type="ARBA" id="ARBA00022503"/>
    </source>
</evidence>
<sequence>MVKHAVEANFDGLVGPTHNYAGLSWGNVASKSNVNAVANPREAALQGLAKMKRLADRGYVQGILPPHERPHIPTLRALGFEGNERQILEAVAKADPAILAAVSSASCMWTANAATVSPSADTADHRVHFTPANLSAKFHRSIEHQVTGRSLKAIFGDESYFAHHPALPSVSHFGDEGAANHTRLCSRYGEPGVELFVYGQVAFNESAPAPGKYPARQTLEASRAIARLHGLTDRHAVFAQQNPAAIDAGVFHNDVIAVGNGNCLFYHEQAFLDEARVLADIQERLTGAELEAVRVSSAQVPIEDAVASYLFNSQLLNTADGMLLAVPGECREVASVSRYLDELVKADTPITAVEVFDVKQSMRNGGGPACLRLRVVLNDDELHAINRGVILTDALYERLTSWVEAHYRDQLSQQDLADPMLLEEVRKALDELTGILGLGSIYDFQL</sequence>
<dbReference type="PANTHER" id="PTHR30420">
    <property type="entry name" value="N-SUCCINYLARGININE DIHYDROLASE"/>
    <property type="match status" value="1"/>
</dbReference>
<dbReference type="EMBL" id="QNSA01000002">
    <property type="protein sequence ID" value="RBP76361.1"/>
    <property type="molecule type" value="Genomic_DNA"/>
</dbReference>
<comment type="caution">
    <text evidence="6">The sequence shown here is derived from an EMBL/GenBank/DDBJ whole genome shotgun (WGS) entry which is preliminary data.</text>
</comment>
<dbReference type="Proteomes" id="UP000252795">
    <property type="component" value="Unassembled WGS sequence"/>
</dbReference>
<keyword evidence="8" id="KW-1185">Reference proteome</keyword>
<dbReference type="UniPathway" id="UPA00185">
    <property type="reaction ID" value="UER00280"/>
</dbReference>
<evidence type="ECO:0000256" key="3">
    <source>
        <dbReference type="HAMAP-Rule" id="MF_01172"/>
    </source>
</evidence>
<comment type="pathway">
    <text evidence="3">Amino-acid degradation; L-arginine degradation via AST pathway; L-glutamate and succinate from L-arginine: step 2/5.</text>
</comment>
<dbReference type="InterPro" id="IPR037031">
    <property type="entry name" value="AstB_sf"/>
</dbReference>
<evidence type="ECO:0000313" key="7">
    <source>
        <dbReference type="Proteomes" id="UP000252795"/>
    </source>
</evidence>
<dbReference type="GO" id="GO:0019545">
    <property type="term" value="P:L-arginine catabolic process to succinate"/>
    <property type="evidence" value="ECO:0007669"/>
    <property type="project" value="UniProtKB-UniRule"/>
</dbReference>
<comment type="catalytic activity">
    <reaction evidence="3">
        <text>N(2)-succinyl-L-arginine + 2 H2O + 2 H(+) = N(2)-succinyl-L-ornithine + 2 NH4(+) + CO2</text>
        <dbReference type="Rhea" id="RHEA:19533"/>
        <dbReference type="ChEBI" id="CHEBI:15377"/>
        <dbReference type="ChEBI" id="CHEBI:15378"/>
        <dbReference type="ChEBI" id="CHEBI:16526"/>
        <dbReference type="ChEBI" id="CHEBI:28938"/>
        <dbReference type="ChEBI" id="CHEBI:58241"/>
        <dbReference type="ChEBI" id="CHEBI:58514"/>
        <dbReference type="EC" id="3.5.3.23"/>
    </reaction>
</comment>
<feature type="binding site" evidence="3">
    <location>
        <position position="112"/>
    </location>
    <ligand>
        <name>substrate</name>
    </ligand>
</feature>
<comment type="function">
    <text evidence="3">Catalyzes the hydrolysis of N(2)-succinylarginine into N(2)-succinylornithine, ammonia and CO(2).</text>
</comment>
<evidence type="ECO:0000313" key="8">
    <source>
        <dbReference type="Proteomes" id="UP000253065"/>
    </source>
</evidence>
<dbReference type="PANTHER" id="PTHR30420:SF2">
    <property type="entry name" value="N-SUCCINYLARGININE DIHYDROLASE"/>
    <property type="match status" value="1"/>
</dbReference>
<gene>
    <name evidence="3" type="primary">astB</name>
    <name evidence="6" type="ORF">DET51_102383</name>
    <name evidence="5" type="ORF">DET64_102383</name>
</gene>
<dbReference type="Proteomes" id="UP000253065">
    <property type="component" value="Unassembled WGS sequence"/>
</dbReference>
<protein>
    <recommendedName>
        <fullName evidence="3 4">N-succinylarginine dihydrolase</fullName>
        <ecNumber evidence="3 4">3.5.3.23</ecNumber>
    </recommendedName>
</protein>
<dbReference type="Pfam" id="PF04996">
    <property type="entry name" value="AstB"/>
    <property type="match status" value="1"/>
</dbReference>
<feature type="binding site" evidence="3">
    <location>
        <begin position="21"/>
        <end position="30"/>
    </location>
    <ligand>
        <name>substrate</name>
    </ligand>
</feature>
<comment type="subunit">
    <text evidence="3">Homodimer.</text>
</comment>
<proteinExistence type="inferred from homology"/>
<dbReference type="NCBIfam" id="TIGR03241">
    <property type="entry name" value="arg_catab_astB"/>
    <property type="match status" value="1"/>
</dbReference>
<dbReference type="RefSeq" id="WP_113879247.1">
    <property type="nucleotide sequence ID" value="NZ_QNSA01000002.1"/>
</dbReference>
<evidence type="ECO:0000256" key="2">
    <source>
        <dbReference type="ARBA" id="ARBA00022801"/>
    </source>
</evidence>
<feature type="active site" evidence="3">
    <location>
        <position position="252"/>
    </location>
</feature>
<dbReference type="EMBL" id="QPJB01000002">
    <property type="protein sequence ID" value="RCW37234.1"/>
    <property type="molecule type" value="Genomic_DNA"/>
</dbReference>
<feature type="active site" evidence="3">
    <location>
        <position position="176"/>
    </location>
</feature>
<evidence type="ECO:0000313" key="6">
    <source>
        <dbReference type="EMBL" id="RCW37234.1"/>
    </source>
</evidence>
<keyword evidence="2 3" id="KW-0378">Hydrolase</keyword>
<feature type="binding site" evidence="3">
    <location>
        <position position="216"/>
    </location>
    <ligand>
        <name>substrate</name>
    </ligand>
</feature>
<organism evidence="6 7">
    <name type="scientific">Marinobacter nauticus</name>
    <name type="common">Marinobacter hydrocarbonoclasticus</name>
    <name type="synonym">Marinobacter aquaeolei</name>
    <dbReference type="NCBI Taxonomy" id="2743"/>
    <lineage>
        <taxon>Bacteria</taxon>
        <taxon>Pseudomonadati</taxon>
        <taxon>Pseudomonadota</taxon>
        <taxon>Gammaproteobacteria</taxon>
        <taxon>Pseudomonadales</taxon>
        <taxon>Marinobacteraceae</taxon>
        <taxon>Marinobacter</taxon>
    </lineage>
</organism>
<feature type="binding site" evidence="3">
    <location>
        <position position="254"/>
    </location>
    <ligand>
        <name>substrate</name>
    </ligand>
</feature>